<keyword evidence="4" id="KW-1185">Reference proteome</keyword>
<name>A0A940Y3C8_9BURK</name>
<sequence length="234" mass="25286">MPRDTLRPLWQQDLLVAVLALLALIAWDASGADLWAVRQVGSAEGFAWREHWLTSQVLHQGGRAAGWAVFVVLLIGIWKPLPFARPLPRAARVWWVGATLAAVALIPLLKARSLSSCPWDLAEFGGSAQYVSHWLRGVADGGPGRCFPSGHASAAFAFLSGWFALRVHAPRAARWWLLGVLLAGLLFGGAQMLRGAHYPSHTAWTGWICFVLCAGLSQFVPALRARPNGGTLAA</sequence>
<dbReference type="RefSeq" id="WP_210851088.1">
    <property type="nucleotide sequence ID" value="NZ_JAGQDD010000001.1"/>
</dbReference>
<feature type="transmembrane region" description="Helical" evidence="1">
    <location>
        <begin position="64"/>
        <end position="81"/>
    </location>
</feature>
<proteinExistence type="predicted"/>
<dbReference type="InterPro" id="IPR000326">
    <property type="entry name" value="PAP2/HPO"/>
</dbReference>
<evidence type="ECO:0000259" key="2">
    <source>
        <dbReference type="Pfam" id="PF01569"/>
    </source>
</evidence>
<feature type="transmembrane region" description="Helical" evidence="1">
    <location>
        <begin position="175"/>
        <end position="192"/>
    </location>
</feature>
<reference evidence="3 4" key="1">
    <citation type="submission" date="2021-04" db="EMBL/GenBank/DDBJ databases">
        <title>The genome sequence of Ideonella sp. 3Y2.</title>
        <authorList>
            <person name="Liu Y."/>
        </authorList>
    </citation>
    <scope>NUCLEOTIDE SEQUENCE [LARGE SCALE GENOMIC DNA]</scope>
    <source>
        <strain evidence="3 4">3Y2</strain>
    </source>
</reference>
<protein>
    <submittedName>
        <fullName evidence="3">Phosphatase PAP2 family protein</fullName>
    </submittedName>
</protein>
<comment type="caution">
    <text evidence="3">The sequence shown here is derived from an EMBL/GenBank/DDBJ whole genome shotgun (WGS) entry which is preliminary data.</text>
</comment>
<keyword evidence="1" id="KW-0812">Transmembrane</keyword>
<feature type="transmembrane region" description="Helical" evidence="1">
    <location>
        <begin position="93"/>
        <end position="109"/>
    </location>
</feature>
<dbReference type="Gene3D" id="1.20.144.10">
    <property type="entry name" value="Phosphatidic acid phosphatase type 2/haloperoxidase"/>
    <property type="match status" value="1"/>
</dbReference>
<gene>
    <name evidence="3" type="ORF">KAK03_00640</name>
</gene>
<organism evidence="3 4">
    <name type="scientific">Ideonella alba</name>
    <dbReference type="NCBI Taxonomy" id="2824118"/>
    <lineage>
        <taxon>Bacteria</taxon>
        <taxon>Pseudomonadati</taxon>
        <taxon>Pseudomonadota</taxon>
        <taxon>Betaproteobacteria</taxon>
        <taxon>Burkholderiales</taxon>
        <taxon>Sphaerotilaceae</taxon>
        <taxon>Ideonella</taxon>
    </lineage>
</organism>
<dbReference type="AlphaFoldDB" id="A0A940Y3C8"/>
<keyword evidence="1" id="KW-1133">Transmembrane helix</keyword>
<dbReference type="Proteomes" id="UP000676246">
    <property type="component" value="Unassembled WGS sequence"/>
</dbReference>
<accession>A0A940Y3C8</accession>
<dbReference type="InterPro" id="IPR036938">
    <property type="entry name" value="PAP2/HPO_sf"/>
</dbReference>
<evidence type="ECO:0000256" key="1">
    <source>
        <dbReference type="SAM" id="Phobius"/>
    </source>
</evidence>
<dbReference type="EMBL" id="JAGQDD010000001">
    <property type="protein sequence ID" value="MBQ0928972.1"/>
    <property type="molecule type" value="Genomic_DNA"/>
</dbReference>
<feature type="transmembrane region" description="Helical" evidence="1">
    <location>
        <begin position="150"/>
        <end position="168"/>
    </location>
</feature>
<dbReference type="CDD" id="cd03396">
    <property type="entry name" value="PAP2_like_6"/>
    <property type="match status" value="1"/>
</dbReference>
<dbReference type="Pfam" id="PF01569">
    <property type="entry name" value="PAP2"/>
    <property type="match status" value="1"/>
</dbReference>
<dbReference type="SUPFAM" id="SSF48317">
    <property type="entry name" value="Acid phosphatase/Vanadium-dependent haloperoxidase"/>
    <property type="match status" value="1"/>
</dbReference>
<evidence type="ECO:0000313" key="4">
    <source>
        <dbReference type="Proteomes" id="UP000676246"/>
    </source>
</evidence>
<feature type="transmembrane region" description="Helical" evidence="1">
    <location>
        <begin position="204"/>
        <end position="223"/>
    </location>
</feature>
<evidence type="ECO:0000313" key="3">
    <source>
        <dbReference type="EMBL" id="MBQ0928972.1"/>
    </source>
</evidence>
<feature type="domain" description="Phosphatidic acid phosphatase type 2/haloperoxidase" evidence="2">
    <location>
        <begin position="94"/>
        <end position="222"/>
    </location>
</feature>
<keyword evidence="1" id="KW-0472">Membrane</keyword>